<name>A0A3B0Z175_9ZZZZ</name>
<reference evidence="1" key="1">
    <citation type="submission" date="2018-06" db="EMBL/GenBank/DDBJ databases">
        <authorList>
            <person name="Zhirakovskaya E."/>
        </authorList>
    </citation>
    <scope>NUCLEOTIDE SEQUENCE</scope>
</reference>
<dbReference type="PANTHER" id="PTHR35841:SF1">
    <property type="entry name" value="PHOSPHONATES-BINDING PERIPLASMIC PROTEIN"/>
    <property type="match status" value="1"/>
</dbReference>
<dbReference type="EMBL" id="UOFL01000212">
    <property type="protein sequence ID" value="VAW81202.1"/>
    <property type="molecule type" value="Genomic_DNA"/>
</dbReference>
<dbReference type="SUPFAM" id="SSF53850">
    <property type="entry name" value="Periplasmic binding protein-like II"/>
    <property type="match status" value="1"/>
</dbReference>
<organism evidence="1">
    <name type="scientific">hydrothermal vent metagenome</name>
    <dbReference type="NCBI Taxonomy" id="652676"/>
    <lineage>
        <taxon>unclassified sequences</taxon>
        <taxon>metagenomes</taxon>
        <taxon>ecological metagenomes</taxon>
    </lineage>
</organism>
<dbReference type="Gene3D" id="3.40.190.10">
    <property type="entry name" value="Periplasmic binding protein-like II"/>
    <property type="match status" value="2"/>
</dbReference>
<protein>
    <submittedName>
        <fullName evidence="1">ABC transporter, substrate-binding protein (Cluster 12, methionine/phosphonates)</fullName>
    </submittedName>
</protein>
<accession>A0A3B0Z175</accession>
<dbReference type="PANTHER" id="PTHR35841">
    <property type="entry name" value="PHOSPHONATES-BINDING PERIPLASMIC PROTEIN"/>
    <property type="match status" value="1"/>
</dbReference>
<dbReference type="Pfam" id="PF12974">
    <property type="entry name" value="Phosphonate-bd"/>
    <property type="match status" value="1"/>
</dbReference>
<proteinExistence type="predicted"/>
<sequence length="274" mass="31240">MNFSRRNFSIFFIIVSITFAPLSLAREYELLRAPQSSMIKLSKAWKPFLVKLKKETGISLKLKLFNKRQQFEQYLSTGQYDFLFANPYYSLLVKDKLGYEAIVRSDAKRLKGIIVVSADSTITINNLHNKTVAFPGRNALAASLLVRSILARQGITIAPIYTQSHQNTYLSVLNKSSVAGGGIKRTFNEFKAKEQLKIIFKTPGLAMHPLSIHSRVPEKDKLKILSFIFKLQKTVAGRKILKKIRLAKPVAVDFIRDYKILRDLKLEKFSTIQL</sequence>
<gene>
    <name evidence="1" type="ORF">MNBD_GAMMA12-3482</name>
</gene>
<evidence type="ECO:0000313" key="1">
    <source>
        <dbReference type="EMBL" id="VAW81202.1"/>
    </source>
</evidence>
<dbReference type="AlphaFoldDB" id="A0A3B0Z175"/>